<dbReference type="InterPro" id="IPR050116">
    <property type="entry name" value="DNA_polymerase-Y"/>
</dbReference>
<dbReference type="EC" id="2.7.7.7" evidence="2"/>
<dbReference type="NCBIfam" id="NF002292">
    <property type="entry name" value="PRK01216.1"/>
    <property type="match status" value="1"/>
</dbReference>
<accession>A0A832ZUW9</accession>
<comment type="cofactor">
    <cofactor evidence="2">
        <name>Mg(2+)</name>
        <dbReference type="ChEBI" id="CHEBI:18420"/>
    </cofactor>
    <text evidence="2">Binds 2 magnesium ions per subunit.</text>
</comment>
<evidence type="ECO:0000313" key="4">
    <source>
        <dbReference type="EMBL" id="HIQ29291.1"/>
    </source>
</evidence>
<dbReference type="CDD" id="cd03586">
    <property type="entry name" value="PolY_Pol_IV_kappa"/>
    <property type="match status" value="1"/>
</dbReference>
<feature type="active site" evidence="2">
    <location>
        <position position="119"/>
    </location>
</feature>
<dbReference type="PROSITE" id="PS50173">
    <property type="entry name" value="UMUC"/>
    <property type="match status" value="1"/>
</dbReference>
<dbReference type="GO" id="GO:0006261">
    <property type="term" value="P:DNA-templated DNA replication"/>
    <property type="evidence" value="ECO:0007669"/>
    <property type="project" value="UniProtKB-UniRule"/>
</dbReference>
<dbReference type="InterPro" id="IPR043128">
    <property type="entry name" value="Rev_trsase/Diguanyl_cyclase"/>
</dbReference>
<dbReference type="GO" id="GO:0000287">
    <property type="term" value="F:magnesium ion binding"/>
    <property type="evidence" value="ECO:0007669"/>
    <property type="project" value="UniProtKB-UniRule"/>
</dbReference>
<dbReference type="InterPro" id="IPR043502">
    <property type="entry name" value="DNA/RNA_pol_sf"/>
</dbReference>
<dbReference type="InterPro" id="IPR017961">
    <property type="entry name" value="DNA_pol_Y-fam_little_finger"/>
</dbReference>
<keyword evidence="2" id="KW-0227">DNA damage</keyword>
<comment type="function">
    <text evidence="2">Poorly processive, error-prone DNA polymerase involved in untargeted mutagenesis. Copies undamaged DNA at stalled replication forks, which arise in vivo from mismatched or misaligned primer ends. These misaligned primers can be extended by PolIV. Exhibits no 3'-5' exonuclease (proofreading) activity. May be involved in translesional synthesis.</text>
</comment>
<comment type="subunit">
    <text evidence="2">Monomer.</text>
</comment>
<keyword evidence="2" id="KW-0238">DNA-binding</keyword>
<dbReference type="Pfam" id="PF11798">
    <property type="entry name" value="IMS_HHH"/>
    <property type="match status" value="1"/>
</dbReference>
<dbReference type="GO" id="GO:0003887">
    <property type="term" value="F:DNA-directed DNA polymerase activity"/>
    <property type="evidence" value="ECO:0007669"/>
    <property type="project" value="UniProtKB-UniRule"/>
</dbReference>
<dbReference type="Gene3D" id="3.30.70.270">
    <property type="match status" value="1"/>
</dbReference>
<sequence>MLRRSGDHRYRRVVMHVDLDYFFAQVEERLNPSIADKPVVVCVFSGRGGDSGAVSSANYIARSYGVKAGIPIYRAKKLLQNTDAAFLPMRRELYEEYSNKVMEILRGYADVMEVESIDEATLDITEKTGGDYAEAEQLAARLKKHVKNETGLTCTVGVAPNRVVAKIAADVAKPDGVKIVKPSEVESFLKDLPVKKLPGVGDKIAKLLNDIGVETIGDLASADLLRLSKLLGKAVAEYLKLAAMGVYDEPIEEKQERKQISRIITLQNNTRDVDDIARQLEKPVQDLLEIARRNDVDAEALGIIAITKELKIITRSHTIRTIPPKDELLRIVRSMFKNLLAENPEMMLRRAGVRLHNLKKRSGQTTLTSFG</sequence>
<dbReference type="GO" id="GO:0006281">
    <property type="term" value="P:DNA repair"/>
    <property type="evidence" value="ECO:0007669"/>
    <property type="project" value="UniProtKB-UniRule"/>
</dbReference>
<dbReference type="GO" id="GO:0005737">
    <property type="term" value="C:cytoplasm"/>
    <property type="evidence" value="ECO:0007669"/>
    <property type="project" value="UniProtKB-SubCell"/>
</dbReference>
<feature type="site" description="Substrate discrimination" evidence="2">
    <location>
        <position position="23"/>
    </location>
</feature>
<dbReference type="Gene3D" id="3.30.1490.100">
    <property type="entry name" value="DNA polymerase, Y-family, little finger domain"/>
    <property type="match status" value="1"/>
</dbReference>
<comment type="subcellular location">
    <subcellularLocation>
        <location evidence="2">Cytoplasm</location>
    </subcellularLocation>
</comment>
<dbReference type="HAMAP" id="MF_01113">
    <property type="entry name" value="DNApol_IV"/>
    <property type="match status" value="1"/>
</dbReference>
<evidence type="ECO:0000259" key="3">
    <source>
        <dbReference type="PROSITE" id="PS50173"/>
    </source>
</evidence>
<keyword evidence="2" id="KW-0479">Metal-binding</keyword>
<feature type="binding site" evidence="2">
    <location>
        <position position="118"/>
    </location>
    <ligand>
        <name>Mg(2+)</name>
        <dbReference type="ChEBI" id="CHEBI:18420"/>
    </ligand>
</feature>
<evidence type="ECO:0000256" key="1">
    <source>
        <dbReference type="ARBA" id="ARBA00010945"/>
    </source>
</evidence>
<feature type="domain" description="UmuC" evidence="3">
    <location>
        <begin position="14"/>
        <end position="201"/>
    </location>
</feature>
<protein>
    <recommendedName>
        <fullName evidence="2">DNA polymerase IV</fullName>
        <shortName evidence="2">Pol IV</shortName>
        <ecNumber evidence="2">2.7.7.7</ecNumber>
    </recommendedName>
</protein>
<dbReference type="Proteomes" id="UP000608579">
    <property type="component" value="Unassembled WGS sequence"/>
</dbReference>
<dbReference type="InterPro" id="IPR036775">
    <property type="entry name" value="DNA_pol_Y-fam_lit_finger_sf"/>
</dbReference>
<evidence type="ECO:0000256" key="2">
    <source>
        <dbReference type="HAMAP-Rule" id="MF_01113"/>
    </source>
</evidence>
<dbReference type="InterPro" id="IPR022880">
    <property type="entry name" value="DNApol_IV"/>
</dbReference>
<comment type="catalytic activity">
    <reaction evidence="2">
        <text>DNA(n) + a 2'-deoxyribonucleoside 5'-triphosphate = DNA(n+1) + diphosphate</text>
        <dbReference type="Rhea" id="RHEA:22508"/>
        <dbReference type="Rhea" id="RHEA-COMP:17339"/>
        <dbReference type="Rhea" id="RHEA-COMP:17340"/>
        <dbReference type="ChEBI" id="CHEBI:33019"/>
        <dbReference type="ChEBI" id="CHEBI:61560"/>
        <dbReference type="ChEBI" id="CHEBI:173112"/>
        <dbReference type="EC" id="2.7.7.7"/>
    </reaction>
</comment>
<proteinExistence type="inferred from homology"/>
<dbReference type="EMBL" id="DQVM01000033">
    <property type="protein sequence ID" value="HIQ29291.1"/>
    <property type="molecule type" value="Genomic_DNA"/>
</dbReference>
<keyword evidence="2" id="KW-0239">DNA-directed DNA polymerase</keyword>
<reference evidence="4" key="1">
    <citation type="journal article" date="2020" name="ISME J.">
        <title>Gammaproteobacteria mediating utilization of methyl-, sulfur- and petroleum organic compounds in deep ocean hydrothermal plumes.</title>
        <authorList>
            <person name="Zhou Z."/>
            <person name="Liu Y."/>
            <person name="Pan J."/>
            <person name="Cron B.R."/>
            <person name="Toner B.M."/>
            <person name="Anantharaman K."/>
            <person name="Breier J.A."/>
            <person name="Dick G.J."/>
            <person name="Li M."/>
        </authorList>
    </citation>
    <scope>NUCLEOTIDE SEQUENCE</scope>
    <source>
        <strain evidence="4">SZUA-1515</strain>
    </source>
</reference>
<keyword evidence="2" id="KW-0548">Nucleotidyltransferase</keyword>
<dbReference type="PANTHER" id="PTHR11076:SF33">
    <property type="entry name" value="DNA POLYMERASE KAPPA"/>
    <property type="match status" value="1"/>
</dbReference>
<dbReference type="Pfam" id="PF00817">
    <property type="entry name" value="IMS"/>
    <property type="match status" value="1"/>
</dbReference>
<dbReference type="GO" id="GO:0042276">
    <property type="term" value="P:error-prone translesion synthesis"/>
    <property type="evidence" value="ECO:0007669"/>
    <property type="project" value="TreeGrafter"/>
</dbReference>
<keyword evidence="2" id="KW-0234">DNA repair</keyword>
<evidence type="ECO:0000313" key="5">
    <source>
        <dbReference type="Proteomes" id="UP000608579"/>
    </source>
</evidence>
<organism evidence="4 5">
    <name type="scientific">Caldiarchaeum subterraneum</name>
    <dbReference type="NCBI Taxonomy" id="311458"/>
    <lineage>
        <taxon>Archaea</taxon>
        <taxon>Nitrososphaerota</taxon>
        <taxon>Candidatus Caldarchaeales</taxon>
        <taxon>Candidatus Caldarchaeaceae</taxon>
        <taxon>Candidatus Caldarchaeum</taxon>
    </lineage>
</organism>
<dbReference type="Gene3D" id="3.40.1170.60">
    <property type="match status" value="1"/>
</dbReference>
<dbReference type="PANTHER" id="PTHR11076">
    <property type="entry name" value="DNA REPAIR POLYMERASE UMUC / TRANSFERASE FAMILY MEMBER"/>
    <property type="match status" value="1"/>
</dbReference>
<dbReference type="InterPro" id="IPR024728">
    <property type="entry name" value="PolY_HhH_motif"/>
</dbReference>
<keyword evidence="2" id="KW-0460">Magnesium</keyword>
<dbReference type="SUPFAM" id="SSF56672">
    <property type="entry name" value="DNA/RNA polymerases"/>
    <property type="match status" value="1"/>
</dbReference>
<feature type="binding site" evidence="2">
    <location>
        <position position="18"/>
    </location>
    <ligand>
        <name>Mg(2+)</name>
        <dbReference type="ChEBI" id="CHEBI:18420"/>
    </ligand>
</feature>
<keyword evidence="2" id="KW-0808">Transferase</keyword>
<comment type="caution">
    <text evidence="4">The sequence shown here is derived from an EMBL/GenBank/DDBJ whole genome shotgun (WGS) entry which is preliminary data.</text>
</comment>
<dbReference type="InterPro" id="IPR001126">
    <property type="entry name" value="UmuC"/>
</dbReference>
<dbReference type="GO" id="GO:0003684">
    <property type="term" value="F:damaged DNA binding"/>
    <property type="evidence" value="ECO:0007669"/>
    <property type="project" value="InterPro"/>
</dbReference>
<dbReference type="Gene3D" id="1.10.150.20">
    <property type="entry name" value="5' to 3' exonuclease, C-terminal subdomain"/>
    <property type="match status" value="1"/>
</dbReference>
<dbReference type="Pfam" id="PF11799">
    <property type="entry name" value="IMS_C"/>
    <property type="match status" value="1"/>
</dbReference>
<dbReference type="AlphaFoldDB" id="A0A832ZUW9"/>
<comment type="similarity">
    <text evidence="1 2">Belongs to the DNA polymerase type-Y family.</text>
</comment>
<dbReference type="SUPFAM" id="SSF100879">
    <property type="entry name" value="Lesion bypass DNA polymerase (Y-family), little finger domain"/>
    <property type="match status" value="1"/>
</dbReference>
<keyword evidence="2" id="KW-0235">DNA replication</keyword>
<name>A0A832ZUW9_CALS0</name>
<gene>
    <name evidence="2" type="primary">dbh</name>
    <name evidence="4" type="ORF">EYH45_01860</name>
</gene>
<keyword evidence="2" id="KW-0963">Cytoplasm</keyword>
<keyword evidence="2" id="KW-0515">Mutator protein</keyword>